<comment type="caution">
    <text evidence="2">The sequence shown here is derived from an EMBL/GenBank/DDBJ whole genome shotgun (WGS) entry which is preliminary data.</text>
</comment>
<dbReference type="Proteomes" id="UP000676336">
    <property type="component" value="Unassembled WGS sequence"/>
</dbReference>
<dbReference type="Gene3D" id="2.30.29.30">
    <property type="entry name" value="Pleckstrin-homology domain (PH domain)/Phosphotyrosine-binding domain (PTB)"/>
    <property type="match status" value="1"/>
</dbReference>
<evidence type="ECO:0000313" key="2">
    <source>
        <dbReference type="EMBL" id="CAF5211843.1"/>
    </source>
</evidence>
<feature type="region of interest" description="Disordered" evidence="1">
    <location>
        <begin position="35"/>
        <end position="55"/>
    </location>
</feature>
<proteinExistence type="predicted"/>
<feature type="non-terminal residue" evidence="2">
    <location>
        <position position="131"/>
    </location>
</feature>
<name>A0A8S3J133_9BILA</name>
<feature type="compositionally biased region" description="Basic and acidic residues" evidence="1">
    <location>
        <begin position="42"/>
        <end position="54"/>
    </location>
</feature>
<accession>A0A8S3J133</accession>
<sequence>SLSEQAKPDELASGLATMGLLNDSDMNKLNTTFESLGSSSESVERNTSKNESYKMKKQSYQSAKKRITSELANVLKDSSVVIVSDWLKVRGTLRDWTKLWAILKPGLMLLYRNPPSKNGVWVGTVVLSSCE</sequence>
<evidence type="ECO:0000313" key="3">
    <source>
        <dbReference type="Proteomes" id="UP000676336"/>
    </source>
</evidence>
<dbReference type="EMBL" id="CAJOBI010340276">
    <property type="protein sequence ID" value="CAF5211843.1"/>
    <property type="molecule type" value="Genomic_DNA"/>
</dbReference>
<dbReference type="SUPFAM" id="SSF50729">
    <property type="entry name" value="PH domain-like"/>
    <property type="match status" value="1"/>
</dbReference>
<dbReference type="InterPro" id="IPR011993">
    <property type="entry name" value="PH-like_dom_sf"/>
</dbReference>
<evidence type="ECO:0008006" key="4">
    <source>
        <dbReference type="Google" id="ProtNLM"/>
    </source>
</evidence>
<reference evidence="2" key="1">
    <citation type="submission" date="2021-02" db="EMBL/GenBank/DDBJ databases">
        <authorList>
            <person name="Nowell W R."/>
        </authorList>
    </citation>
    <scope>NUCLEOTIDE SEQUENCE</scope>
</reference>
<feature type="non-terminal residue" evidence="2">
    <location>
        <position position="1"/>
    </location>
</feature>
<gene>
    <name evidence="2" type="ORF">SMN809_LOCUS78611</name>
</gene>
<organism evidence="2 3">
    <name type="scientific">Rotaria magnacalcarata</name>
    <dbReference type="NCBI Taxonomy" id="392030"/>
    <lineage>
        <taxon>Eukaryota</taxon>
        <taxon>Metazoa</taxon>
        <taxon>Spiralia</taxon>
        <taxon>Gnathifera</taxon>
        <taxon>Rotifera</taxon>
        <taxon>Eurotatoria</taxon>
        <taxon>Bdelloidea</taxon>
        <taxon>Philodinida</taxon>
        <taxon>Philodinidae</taxon>
        <taxon>Rotaria</taxon>
    </lineage>
</organism>
<protein>
    <recommendedName>
        <fullName evidence="4">PH domain-containing protein</fullName>
    </recommendedName>
</protein>
<evidence type="ECO:0000256" key="1">
    <source>
        <dbReference type="SAM" id="MobiDB-lite"/>
    </source>
</evidence>
<dbReference type="AlphaFoldDB" id="A0A8S3J133"/>